<comment type="caution">
    <text evidence="1">The sequence shown here is derived from an EMBL/GenBank/DDBJ whole genome shotgun (WGS) entry which is preliminary data.</text>
</comment>
<sequence length="44" mass="4780">MTVNIDDVVYTGPVVRVGSNESFGFASAYEARSVHFITGLMDRA</sequence>
<dbReference type="Proteomes" id="UP000054596">
    <property type="component" value="Unassembled WGS sequence"/>
</dbReference>
<organism evidence="1 2">
    <name type="scientific">Caballeronia glebae</name>
    <dbReference type="NCBI Taxonomy" id="1777143"/>
    <lineage>
        <taxon>Bacteria</taxon>
        <taxon>Pseudomonadati</taxon>
        <taxon>Pseudomonadota</taxon>
        <taxon>Betaproteobacteria</taxon>
        <taxon>Burkholderiales</taxon>
        <taxon>Burkholderiaceae</taxon>
        <taxon>Caballeronia</taxon>
    </lineage>
</organism>
<reference evidence="1" key="1">
    <citation type="submission" date="2016-01" db="EMBL/GenBank/DDBJ databases">
        <authorList>
            <person name="Peeters C."/>
        </authorList>
    </citation>
    <scope>NUCLEOTIDE SEQUENCE [LARGE SCALE GENOMIC DNA]</scope>
    <source>
        <strain evidence="1">LMG 29325</strain>
    </source>
</reference>
<gene>
    <name evidence="1" type="ORF">AWB82_07066</name>
</gene>
<keyword evidence="2" id="KW-1185">Reference proteome</keyword>
<dbReference type="EMBL" id="FCOJ02000112">
    <property type="protein sequence ID" value="SAK96752.1"/>
    <property type="molecule type" value="Genomic_DNA"/>
</dbReference>
<dbReference type="AlphaFoldDB" id="A0A158DQ60"/>
<proteinExistence type="predicted"/>
<evidence type="ECO:0000313" key="1">
    <source>
        <dbReference type="EMBL" id="SAK96752.1"/>
    </source>
</evidence>
<name>A0A158DQ60_9BURK</name>
<accession>A0A158DQ60</accession>
<protein>
    <submittedName>
        <fullName evidence="1">Uncharacterized protein</fullName>
    </submittedName>
</protein>
<evidence type="ECO:0000313" key="2">
    <source>
        <dbReference type="Proteomes" id="UP000054596"/>
    </source>
</evidence>